<dbReference type="RefSeq" id="WP_194031649.1">
    <property type="nucleotide sequence ID" value="NZ_JADEWZ010000052.1"/>
</dbReference>
<organism evidence="1 2">
    <name type="scientific">Lusitaniella coriacea LEGE 07157</name>
    <dbReference type="NCBI Taxonomy" id="945747"/>
    <lineage>
        <taxon>Bacteria</taxon>
        <taxon>Bacillati</taxon>
        <taxon>Cyanobacteriota</taxon>
        <taxon>Cyanophyceae</taxon>
        <taxon>Spirulinales</taxon>
        <taxon>Lusitaniellaceae</taxon>
        <taxon>Lusitaniella</taxon>
    </lineage>
</organism>
<protein>
    <submittedName>
        <fullName evidence="1">Uncharacterized protein</fullName>
    </submittedName>
</protein>
<accession>A0A8J7E061</accession>
<keyword evidence="2" id="KW-1185">Reference proteome</keyword>
<evidence type="ECO:0000313" key="1">
    <source>
        <dbReference type="EMBL" id="MBE9118565.1"/>
    </source>
</evidence>
<gene>
    <name evidence="1" type="ORF">IQ249_21995</name>
</gene>
<dbReference type="AlphaFoldDB" id="A0A8J7E061"/>
<name>A0A8J7E061_9CYAN</name>
<evidence type="ECO:0000313" key="2">
    <source>
        <dbReference type="Proteomes" id="UP000654482"/>
    </source>
</evidence>
<dbReference type="Proteomes" id="UP000654482">
    <property type="component" value="Unassembled WGS sequence"/>
</dbReference>
<comment type="caution">
    <text evidence="1">The sequence shown here is derived from an EMBL/GenBank/DDBJ whole genome shotgun (WGS) entry which is preliminary data.</text>
</comment>
<sequence>MMTKARFISLLMIGILWNSFEKNVVAQNTRTDNILEFVNRVARQLSINCSKTIEVNYKSQEIISPDRTKSVYFEAITRNINSASNSPNTSCPIGNGGTPVAKMIQTESSRKQEIDFHSFLGDRYNTRSSATVINPISWSSDSRYLLVRVDFLAGYDGHSDHLIFDAENNYRLVSFQPNSLFSPCNKTEIGSNFLGFTSTNIAAFECQNYGEPGYIEILDLQRRRLQRVNRLETNQRLQNYGRVSSFSEIKKVQEFQGR</sequence>
<reference evidence="1" key="1">
    <citation type="submission" date="2020-10" db="EMBL/GenBank/DDBJ databases">
        <authorList>
            <person name="Castelo-Branco R."/>
            <person name="Eusebio N."/>
            <person name="Adriana R."/>
            <person name="Vieira A."/>
            <person name="Brugerolle De Fraissinette N."/>
            <person name="Rezende De Castro R."/>
            <person name="Schneider M.P."/>
            <person name="Vasconcelos V."/>
            <person name="Leao P.N."/>
        </authorList>
    </citation>
    <scope>NUCLEOTIDE SEQUENCE</scope>
    <source>
        <strain evidence="1">LEGE 07157</strain>
    </source>
</reference>
<dbReference type="EMBL" id="JADEWZ010000052">
    <property type="protein sequence ID" value="MBE9118565.1"/>
    <property type="molecule type" value="Genomic_DNA"/>
</dbReference>
<proteinExistence type="predicted"/>